<feature type="region of interest" description="Disordered" evidence="1">
    <location>
        <begin position="352"/>
        <end position="384"/>
    </location>
</feature>
<dbReference type="OrthoDB" id="1747505at2759"/>
<organism evidence="4">
    <name type="scientific">Nicotiana tabacum</name>
    <name type="common">Common tobacco</name>
    <dbReference type="NCBI Taxonomy" id="4097"/>
    <lineage>
        <taxon>Eukaryota</taxon>
        <taxon>Viridiplantae</taxon>
        <taxon>Streptophyta</taxon>
        <taxon>Embryophyta</taxon>
        <taxon>Tracheophyta</taxon>
        <taxon>Spermatophyta</taxon>
        <taxon>Magnoliopsida</taxon>
        <taxon>eudicotyledons</taxon>
        <taxon>Gunneridae</taxon>
        <taxon>Pentapetalae</taxon>
        <taxon>asterids</taxon>
        <taxon>lamiids</taxon>
        <taxon>Solanales</taxon>
        <taxon>Solanaceae</taxon>
        <taxon>Nicotianoideae</taxon>
        <taxon>Nicotianeae</taxon>
        <taxon>Nicotiana</taxon>
    </lineage>
</organism>
<dbReference type="PANTHER" id="PTHR32108:SF9">
    <property type="entry name" value="REVERSE TRANSCRIPTASE RNASE H-LIKE DOMAIN-CONTAINING PROTEIN"/>
    <property type="match status" value="1"/>
</dbReference>
<dbReference type="InterPro" id="IPR005162">
    <property type="entry name" value="Retrotrans_gag_dom"/>
</dbReference>
<reference evidence="4" key="1">
    <citation type="submission" date="2025-08" db="UniProtKB">
        <authorList>
            <consortium name="RefSeq"/>
        </authorList>
    </citation>
    <scope>IDENTIFICATION</scope>
</reference>
<feature type="compositionally biased region" description="Basic and acidic residues" evidence="1">
    <location>
        <begin position="457"/>
        <end position="466"/>
    </location>
</feature>
<proteinExistence type="predicted"/>
<dbReference type="RefSeq" id="XP_016494270.1">
    <property type="nucleotide sequence ID" value="XM_016638784.1"/>
</dbReference>
<accession>A0A1S4BZD5</accession>
<feature type="domain" description="Retrotransposon gag" evidence="3">
    <location>
        <begin position="230"/>
        <end position="304"/>
    </location>
</feature>
<dbReference type="AlphaFoldDB" id="A0A1S4BZD5"/>
<gene>
    <name evidence="4" type="primary">LOC107813510</name>
</gene>
<feature type="region of interest" description="Disordered" evidence="1">
    <location>
        <begin position="424"/>
        <end position="470"/>
    </location>
</feature>
<dbReference type="KEGG" id="nta:107813510"/>
<evidence type="ECO:0000313" key="4">
    <source>
        <dbReference type="RefSeq" id="XP_016494270.1"/>
    </source>
</evidence>
<protein>
    <recommendedName>
        <fullName evidence="3">Retrotransposon gag domain-containing protein</fullName>
    </recommendedName>
</protein>
<dbReference type="PaxDb" id="4097-A0A1S4BZD5"/>
<dbReference type="Pfam" id="PF03732">
    <property type="entry name" value="Retrotrans_gag"/>
    <property type="match status" value="1"/>
</dbReference>
<name>A0A1S4BZD5_TOBAC</name>
<feature type="compositionally biased region" description="Polar residues" evidence="1">
    <location>
        <begin position="433"/>
        <end position="444"/>
    </location>
</feature>
<evidence type="ECO:0000256" key="1">
    <source>
        <dbReference type="SAM" id="MobiDB-lite"/>
    </source>
</evidence>
<feature type="region of interest" description="Disordered" evidence="1">
    <location>
        <begin position="590"/>
        <end position="616"/>
    </location>
</feature>
<keyword evidence="2" id="KW-0732">Signal</keyword>
<evidence type="ECO:0000256" key="2">
    <source>
        <dbReference type="SAM" id="SignalP"/>
    </source>
</evidence>
<dbReference type="PANTHER" id="PTHR32108">
    <property type="entry name" value="DNA-DIRECTED RNA POLYMERASE SUBUNIT ALPHA"/>
    <property type="match status" value="1"/>
</dbReference>
<feature type="region of interest" description="Disordered" evidence="1">
    <location>
        <begin position="487"/>
        <end position="507"/>
    </location>
</feature>
<feature type="compositionally biased region" description="Basic and acidic residues" evidence="1">
    <location>
        <begin position="590"/>
        <end position="601"/>
    </location>
</feature>
<dbReference type="OMA" id="CGRIDAK"/>
<evidence type="ECO:0000259" key="3">
    <source>
        <dbReference type="Pfam" id="PF03732"/>
    </source>
</evidence>
<feature type="chain" id="PRO_5010360307" description="Retrotransposon gag domain-containing protein" evidence="2">
    <location>
        <begin position="18"/>
        <end position="834"/>
    </location>
</feature>
<sequence length="834" mass="94293">MWDYLSVVCFKLTICLLISIQVPRQVVWFCGNLASHSYFTRSKGNVQPPDAKSRGSVHTYFTRSKGSVEMSSEVPLPTIPISEESSISAIPTSEASGTSNIPISYPNTPLGFPTISAYFTGTPSESRPQVLASGAASNIFTAPPCSATTQPVLPRPNFDSSSFTFQATPLPLEPSQFTTNAYPQPSRYEFIAGQEKAEKTPEQEEMTRKMRSMEQTLKNIQGLSGQKSYTDQEVSRWHIWDDLARDFVRQFQYNIDIAPDRNSLSNLKKKPSESFREYAVKWREQAARVKPPMDETEMVSVFLQAQEADYYQNMMSALGKPFAEAIKIGEMVENGLKTGRILSQSAIRATSQAIQGGSGGGANRKKKEEATMATSSVRKPHPSRFHFSERAPQHYYPHQDAAYAMNLQPYTVMNAQPYIRPQQQFHQKRAQFPRNQPPHQAQYNPRPPQNNLPYNARTREPPRKTDFTPIGESYSNLFPKFVQMGLLQPVPPNRQNPESPSYQPGARCAYHSGVEGHDTESCWTLKRVVENLKEQKRIVLKDEDIPNVTNNPLPAHNNGPIIGMICEDKEFDPVLKAIIAIADIEKKPKTYAKQEKEDKKSKTPPQNTEKAVETKTEVMPSKDVVLYVPRGSKKGQVTLSPPRRFELNKGSKMYVPKGTYAERGPIISPRLNEPVIIGRAPQRPMTDPTTIPWNYNKVVVTYKGKEILGGVNETNLTEKYLNLEELNDYTKRRFPLKKPVSAEEAEEFFRKMKTTDYEILDQLRKSPAQVSLLSLLMNSTEHQKVLIKTLNEAYIPIETTVEQLERMAERFFMINQISFSKNDLPPQQGPPPNS</sequence>
<feature type="signal peptide" evidence="2">
    <location>
        <begin position="1"/>
        <end position="17"/>
    </location>
</feature>